<evidence type="ECO:0000313" key="1">
    <source>
        <dbReference type="EMBL" id="JAH41337.1"/>
    </source>
</evidence>
<dbReference type="AlphaFoldDB" id="A0A0E9SJD6"/>
<name>A0A0E9SJD6_ANGAN</name>
<accession>A0A0E9SJD6</accession>
<protein>
    <submittedName>
        <fullName evidence="1">Uncharacterized protein</fullName>
    </submittedName>
</protein>
<organism evidence="1">
    <name type="scientific">Anguilla anguilla</name>
    <name type="common">European freshwater eel</name>
    <name type="synonym">Muraena anguilla</name>
    <dbReference type="NCBI Taxonomy" id="7936"/>
    <lineage>
        <taxon>Eukaryota</taxon>
        <taxon>Metazoa</taxon>
        <taxon>Chordata</taxon>
        <taxon>Craniata</taxon>
        <taxon>Vertebrata</taxon>
        <taxon>Euteleostomi</taxon>
        <taxon>Actinopterygii</taxon>
        <taxon>Neopterygii</taxon>
        <taxon>Teleostei</taxon>
        <taxon>Anguilliformes</taxon>
        <taxon>Anguillidae</taxon>
        <taxon>Anguilla</taxon>
    </lineage>
</organism>
<reference evidence="1" key="1">
    <citation type="submission" date="2014-11" db="EMBL/GenBank/DDBJ databases">
        <authorList>
            <person name="Amaro Gonzalez C."/>
        </authorList>
    </citation>
    <scope>NUCLEOTIDE SEQUENCE</scope>
</reference>
<sequence length="43" mass="5205">MIRKEKNCKHQIKENKNCILVSFAFEWERFMFRKLSLIGFGAL</sequence>
<proteinExistence type="predicted"/>
<dbReference type="EMBL" id="GBXM01067240">
    <property type="protein sequence ID" value="JAH41337.1"/>
    <property type="molecule type" value="Transcribed_RNA"/>
</dbReference>
<reference evidence="1" key="2">
    <citation type="journal article" date="2015" name="Fish Shellfish Immunol.">
        <title>Early steps in the European eel (Anguilla anguilla)-Vibrio vulnificus interaction in the gills: Role of the RtxA13 toxin.</title>
        <authorList>
            <person name="Callol A."/>
            <person name="Pajuelo D."/>
            <person name="Ebbesson L."/>
            <person name="Teles M."/>
            <person name="MacKenzie S."/>
            <person name="Amaro C."/>
        </authorList>
    </citation>
    <scope>NUCLEOTIDE SEQUENCE</scope>
</reference>